<evidence type="ECO:0000259" key="2">
    <source>
        <dbReference type="PROSITE" id="PS51708"/>
    </source>
</evidence>
<dbReference type="CDD" id="cd07756">
    <property type="entry name" value="CYTH-like_Pase_CHAD"/>
    <property type="match status" value="1"/>
</dbReference>
<evidence type="ECO:0000313" key="3">
    <source>
        <dbReference type="EMBL" id="MXN46498.1"/>
    </source>
</evidence>
<dbReference type="InterPro" id="IPR023577">
    <property type="entry name" value="CYTH_domain"/>
</dbReference>
<dbReference type="GO" id="GO:0050355">
    <property type="term" value="F:inorganic triphosphate phosphatase activity"/>
    <property type="evidence" value="ECO:0007669"/>
    <property type="project" value="InterPro"/>
</dbReference>
<evidence type="ECO:0000313" key="4">
    <source>
        <dbReference type="Proteomes" id="UP000435802"/>
    </source>
</evidence>
<feature type="domain" description="CYTH" evidence="1">
    <location>
        <begin position="2"/>
        <end position="196"/>
    </location>
</feature>
<dbReference type="EMBL" id="WUMK01000005">
    <property type="protein sequence ID" value="MXN46498.1"/>
    <property type="molecule type" value="Genomic_DNA"/>
</dbReference>
<dbReference type="PANTHER" id="PTHR39569:SF1">
    <property type="entry name" value="INORGANIC TRIPHOSPHATASE"/>
    <property type="match status" value="1"/>
</dbReference>
<dbReference type="AlphaFoldDB" id="A0A6N8SFV7"/>
<dbReference type="Pfam" id="PF01928">
    <property type="entry name" value="CYTH"/>
    <property type="match status" value="1"/>
</dbReference>
<dbReference type="PANTHER" id="PTHR39569">
    <property type="entry name" value="INORGANIC TRIPHOSPHATASE"/>
    <property type="match status" value="1"/>
</dbReference>
<dbReference type="Gene3D" id="2.40.320.10">
    <property type="entry name" value="Hypothetical Protein Pfu-838710-001"/>
    <property type="match status" value="1"/>
</dbReference>
<protein>
    <submittedName>
        <fullName evidence="3">CHAD domain-containing protein</fullName>
    </submittedName>
</protein>
<name>A0A6N8SFV7_9HYPH</name>
<dbReference type="Pfam" id="PF05235">
    <property type="entry name" value="CHAD"/>
    <property type="match status" value="1"/>
</dbReference>
<accession>A0A6N8SFV7</accession>
<dbReference type="InterPro" id="IPR007899">
    <property type="entry name" value="CHAD_dom"/>
</dbReference>
<organism evidence="3 4">
    <name type="scientific">Shinella kummerowiae</name>
    <dbReference type="NCBI Taxonomy" id="417745"/>
    <lineage>
        <taxon>Bacteria</taxon>
        <taxon>Pseudomonadati</taxon>
        <taxon>Pseudomonadota</taxon>
        <taxon>Alphaproteobacteria</taxon>
        <taxon>Hyphomicrobiales</taxon>
        <taxon>Rhizobiaceae</taxon>
        <taxon>Shinella</taxon>
    </lineage>
</organism>
<dbReference type="PROSITE" id="PS51707">
    <property type="entry name" value="CYTH"/>
    <property type="match status" value="1"/>
</dbReference>
<feature type="domain" description="CHAD" evidence="2">
    <location>
        <begin position="210"/>
        <end position="485"/>
    </location>
</feature>
<proteinExistence type="predicted"/>
<gene>
    <name evidence="3" type="ORF">GR138_14970</name>
</gene>
<dbReference type="SMART" id="SM00880">
    <property type="entry name" value="CHAD"/>
    <property type="match status" value="1"/>
</dbReference>
<dbReference type="PROSITE" id="PS51708">
    <property type="entry name" value="CHAD"/>
    <property type="match status" value="1"/>
</dbReference>
<dbReference type="InterPro" id="IPR033469">
    <property type="entry name" value="CYTH-like_dom_sf"/>
</dbReference>
<evidence type="ECO:0000259" key="1">
    <source>
        <dbReference type="PROSITE" id="PS51707"/>
    </source>
</evidence>
<dbReference type="InterPro" id="IPR038186">
    <property type="entry name" value="CHAD_dom_sf"/>
</dbReference>
<dbReference type="SMART" id="SM01118">
    <property type="entry name" value="CYTH"/>
    <property type="match status" value="1"/>
</dbReference>
<dbReference type="InterPro" id="IPR039013">
    <property type="entry name" value="YgiF"/>
</dbReference>
<dbReference type="GO" id="GO:0046872">
    <property type="term" value="F:metal ion binding"/>
    <property type="evidence" value="ECO:0007669"/>
    <property type="project" value="TreeGrafter"/>
</dbReference>
<sequence length="485" mass="53956">MGQEIELKLDLAPQAAADFLASDLAAGEPFVLERRATYFDTPDADLRAAGFSLRIRDDVQGRVQIVKAVGASAASLFARPKWEQNVEGDRPVLDDTTPIKAFLGRRIDALGPLFEVATERRRWSVAWEGARIEVALDRGDIVIGERRTPICEIELELVEGTPAALFSYARTLDRVAPARLGVLSKAERGYRLLGAAVRAVKAEPVALTADMSVPGAFRIIADGCLRQFRLNEMLLEGGGEEALHQARVALRRLRSALWVFKTVLEDDAFGRMKDELKWLAGALGEVRDLDVLIRRCQDEALRKVLADARATAFRAATADLDSPRARALMLDFADWLACGAWHGLVSTREIREKPVSDFAAAALDRLRRKVKKGGRDLVDLDDDARHEVRKDAKKLRYTAEFFGSLFDRKRQKRRYGRFLAALEPLQDQLGALNDAAAMPELLARLGLEDDARKAFPSHAIASRRDVIKVAADAHDALVDTKRFWR</sequence>
<comment type="caution">
    <text evidence="3">The sequence shown here is derived from an EMBL/GenBank/DDBJ whole genome shotgun (WGS) entry which is preliminary data.</text>
</comment>
<keyword evidence="4" id="KW-1185">Reference proteome</keyword>
<dbReference type="RefSeq" id="WP_160860031.1">
    <property type="nucleotide sequence ID" value="NZ_WUMK01000005.1"/>
</dbReference>
<dbReference type="Proteomes" id="UP000435802">
    <property type="component" value="Unassembled WGS sequence"/>
</dbReference>
<dbReference type="OrthoDB" id="9777271at2"/>
<dbReference type="SUPFAM" id="SSF55154">
    <property type="entry name" value="CYTH-like phosphatases"/>
    <property type="match status" value="1"/>
</dbReference>
<dbReference type="Gene3D" id="1.40.20.10">
    <property type="entry name" value="CHAD domain"/>
    <property type="match status" value="1"/>
</dbReference>
<reference evidence="3 4" key="1">
    <citation type="submission" date="2019-12" db="EMBL/GenBank/DDBJ databases">
        <title>Shinella kummerowiae sp. nov., a symbiotic bacterium isolated from root nodules of the herbal legume Kummerowia stipulacea.</title>
        <authorList>
            <person name="Gao J."/>
        </authorList>
    </citation>
    <scope>NUCLEOTIDE SEQUENCE [LARGE SCALE GENOMIC DNA]</scope>
    <source>
        <strain evidence="3 4">CCBAU 25048</strain>
    </source>
</reference>